<evidence type="ECO:0000313" key="1">
    <source>
        <dbReference type="EMBL" id="AJA11129.1"/>
    </source>
</evidence>
<name>A0A0A7PMA2_9SPHN</name>
<dbReference type="EMBL" id="CP009122">
    <property type="protein sequence ID" value="AJA11129.1"/>
    <property type="molecule type" value="Genomic_DNA"/>
</dbReference>
<dbReference type="OrthoDB" id="7446344at2"/>
<dbReference type="RefSeq" id="WP_052208665.1">
    <property type="nucleotide sequence ID" value="NZ_CP009122.1"/>
</dbReference>
<gene>
    <name evidence="1" type="ORF">SKP52_21330</name>
</gene>
<organism evidence="1 2">
    <name type="scientific">Sphingopyxis fribergensis</name>
    <dbReference type="NCBI Taxonomy" id="1515612"/>
    <lineage>
        <taxon>Bacteria</taxon>
        <taxon>Pseudomonadati</taxon>
        <taxon>Pseudomonadota</taxon>
        <taxon>Alphaproteobacteria</taxon>
        <taxon>Sphingomonadales</taxon>
        <taxon>Sphingomonadaceae</taxon>
        <taxon>Sphingopyxis</taxon>
    </lineage>
</organism>
<dbReference type="HOGENOM" id="CLU_1026277_0_0_5"/>
<evidence type="ECO:0000313" key="2">
    <source>
        <dbReference type="Proteomes" id="UP000030907"/>
    </source>
</evidence>
<accession>A0A0A7PMA2</accession>
<keyword evidence="2" id="KW-1185">Reference proteome</keyword>
<sequence>MIAALAVTLLLTGCSDSEYGRKLSRADVEELAREMRVTVGEVPLVFPRVALHGRDEAKPFPAPGAKLDRIEFGIGIGTYGWSDFESEIRKICPLLARHWVASVCDDPGAPIEQAMPINSFYLMDRDALALFDNHATVGGENMGDQLRTMRFEVGRTEIQCDREEPAETRLCSAAKPISRQLIAVWTVWDGERETAPMMAEREGKAIAAFVRYAIAPEEDFDRLLPAMCELQRPDAKEGPNGDPCKV</sequence>
<protein>
    <submittedName>
        <fullName evidence="1">Uncharacterized protein</fullName>
    </submittedName>
</protein>
<proteinExistence type="predicted"/>
<dbReference type="KEGG" id="sphk:SKP52_21330"/>
<dbReference type="STRING" id="1515612.SKP52_21330"/>
<dbReference type="AlphaFoldDB" id="A0A0A7PMA2"/>
<reference evidence="1 2" key="1">
    <citation type="journal article" date="2015" name="Int. J. Syst. Evol. Microbiol.">
        <title>Description of Sphingopyxis fribergensis sp. nov. - a soil bacterium with the ability to degrade styrene and phenylacetic acid.</title>
        <authorList>
            <person name="Oelschlagel M."/>
            <person name="Ruckert C."/>
            <person name="Kalinowski J."/>
            <person name="Schmidt G."/>
            <person name="Schlomann M."/>
            <person name="Tischler D."/>
        </authorList>
    </citation>
    <scope>NUCLEOTIDE SEQUENCE [LARGE SCALE GENOMIC DNA]</scope>
    <source>
        <strain evidence="1 2">Kp5.2</strain>
    </source>
</reference>
<dbReference type="Proteomes" id="UP000030907">
    <property type="component" value="Chromosome"/>
</dbReference>